<keyword evidence="3" id="KW-0804">Transcription</keyword>
<keyword evidence="2" id="KW-0238">DNA-binding</keyword>
<dbReference type="InterPro" id="IPR001347">
    <property type="entry name" value="SIS_dom"/>
</dbReference>
<dbReference type="Pfam" id="PF01380">
    <property type="entry name" value="SIS"/>
    <property type="match status" value="1"/>
</dbReference>
<dbReference type="RefSeq" id="WP_050354613.1">
    <property type="nucleotide sequence ID" value="NZ_LGSS01000004.1"/>
</dbReference>
<accession>A0A0L0WC35</accession>
<sequence>MSLESDFREQIRKQYATLTMSQKNIAKFVLDKPNLVALHPAKKIGEMTNTSETTVIRFCYALGYSGYSSLQMDIKKSLLTSNHQEGPVQKYHNSTINKMNKENFIEYTLKTQIDAIQQVLYELDKEIYQKAIEMIIHAEKVMVAGFMSANIPARWLSSILNTIKGNTYLYTGAMDDANYFFTEKETEWLVILISFSRHRKETLTFMKEAKLIGAKIIAITDGELSPIASEADLMIRVNAPKPEYVKGITTIFSVMEILINGVMMMDAENAQKRLKDFDKLSSRFYPFIED</sequence>
<keyword evidence="1" id="KW-0805">Transcription regulation</keyword>
<dbReference type="InterPro" id="IPR000281">
    <property type="entry name" value="HTH_RpiR"/>
</dbReference>
<dbReference type="InterPro" id="IPR047640">
    <property type="entry name" value="RpiR-like"/>
</dbReference>
<dbReference type="AlphaFoldDB" id="A0A0L0WC35"/>
<organism evidence="6 7">
    <name type="scientific">Gottschalkia purinilytica</name>
    <name type="common">Clostridium purinilyticum</name>
    <dbReference type="NCBI Taxonomy" id="1503"/>
    <lineage>
        <taxon>Bacteria</taxon>
        <taxon>Bacillati</taxon>
        <taxon>Bacillota</taxon>
        <taxon>Tissierellia</taxon>
        <taxon>Tissierellales</taxon>
        <taxon>Gottschalkiaceae</taxon>
        <taxon>Gottschalkia</taxon>
    </lineage>
</organism>
<evidence type="ECO:0000256" key="1">
    <source>
        <dbReference type="ARBA" id="ARBA00023015"/>
    </source>
</evidence>
<dbReference type="GO" id="GO:1901135">
    <property type="term" value="P:carbohydrate derivative metabolic process"/>
    <property type="evidence" value="ECO:0007669"/>
    <property type="project" value="InterPro"/>
</dbReference>
<dbReference type="Gene3D" id="3.40.50.10490">
    <property type="entry name" value="Glucose-6-phosphate isomerase like protein, domain 1"/>
    <property type="match status" value="1"/>
</dbReference>
<dbReference type="SUPFAM" id="SSF53697">
    <property type="entry name" value="SIS domain"/>
    <property type="match status" value="1"/>
</dbReference>
<dbReference type="PATRIC" id="fig|1503.3.peg.2303"/>
<evidence type="ECO:0000259" key="4">
    <source>
        <dbReference type="PROSITE" id="PS51071"/>
    </source>
</evidence>
<dbReference type="PROSITE" id="PS51464">
    <property type="entry name" value="SIS"/>
    <property type="match status" value="1"/>
</dbReference>
<dbReference type="GO" id="GO:0003677">
    <property type="term" value="F:DNA binding"/>
    <property type="evidence" value="ECO:0007669"/>
    <property type="project" value="UniProtKB-KW"/>
</dbReference>
<keyword evidence="7" id="KW-1185">Reference proteome</keyword>
<dbReference type="EMBL" id="LGSS01000004">
    <property type="protein sequence ID" value="KNF09034.1"/>
    <property type="molecule type" value="Genomic_DNA"/>
</dbReference>
<dbReference type="InterPro" id="IPR035472">
    <property type="entry name" value="RpiR-like_SIS"/>
</dbReference>
<evidence type="ECO:0000313" key="7">
    <source>
        <dbReference type="Proteomes" id="UP000037267"/>
    </source>
</evidence>
<dbReference type="InterPro" id="IPR036388">
    <property type="entry name" value="WH-like_DNA-bd_sf"/>
</dbReference>
<dbReference type="PROSITE" id="PS51071">
    <property type="entry name" value="HTH_RPIR"/>
    <property type="match status" value="1"/>
</dbReference>
<dbReference type="OrthoDB" id="63027at2"/>
<proteinExistence type="predicted"/>
<dbReference type="GO" id="GO:0097367">
    <property type="term" value="F:carbohydrate derivative binding"/>
    <property type="evidence" value="ECO:0007669"/>
    <property type="project" value="InterPro"/>
</dbReference>
<dbReference type="Pfam" id="PF01418">
    <property type="entry name" value="HTH_6"/>
    <property type="match status" value="1"/>
</dbReference>
<dbReference type="CDD" id="cd05013">
    <property type="entry name" value="SIS_RpiR"/>
    <property type="match status" value="1"/>
</dbReference>
<gene>
    <name evidence="6" type="ORF">CLPU_4c00800</name>
</gene>
<dbReference type="PANTHER" id="PTHR30514:SF18">
    <property type="entry name" value="RPIR-FAMILY TRANSCRIPTIONAL REGULATOR"/>
    <property type="match status" value="1"/>
</dbReference>
<dbReference type="PANTHER" id="PTHR30514">
    <property type="entry name" value="GLUCOKINASE"/>
    <property type="match status" value="1"/>
</dbReference>
<dbReference type="InterPro" id="IPR009057">
    <property type="entry name" value="Homeodomain-like_sf"/>
</dbReference>
<feature type="domain" description="HTH rpiR-type" evidence="4">
    <location>
        <begin position="5"/>
        <end position="81"/>
    </location>
</feature>
<feature type="domain" description="SIS" evidence="5">
    <location>
        <begin position="131"/>
        <end position="268"/>
    </location>
</feature>
<dbReference type="Gene3D" id="1.10.10.10">
    <property type="entry name" value="Winged helix-like DNA-binding domain superfamily/Winged helix DNA-binding domain"/>
    <property type="match status" value="1"/>
</dbReference>
<name>A0A0L0WC35_GOTPU</name>
<dbReference type="Proteomes" id="UP000037267">
    <property type="component" value="Unassembled WGS sequence"/>
</dbReference>
<dbReference type="InterPro" id="IPR046348">
    <property type="entry name" value="SIS_dom_sf"/>
</dbReference>
<dbReference type="GO" id="GO:0003700">
    <property type="term" value="F:DNA-binding transcription factor activity"/>
    <property type="evidence" value="ECO:0007669"/>
    <property type="project" value="InterPro"/>
</dbReference>
<evidence type="ECO:0000259" key="5">
    <source>
        <dbReference type="PROSITE" id="PS51464"/>
    </source>
</evidence>
<evidence type="ECO:0000256" key="2">
    <source>
        <dbReference type="ARBA" id="ARBA00023125"/>
    </source>
</evidence>
<reference evidence="7" key="1">
    <citation type="submission" date="2015-07" db="EMBL/GenBank/DDBJ databases">
        <title>Draft genome sequence of the purine-degrading Gottschalkia purinilyticum DSM 1384 (formerly Clostridium purinilyticum).</title>
        <authorList>
            <person name="Poehlein A."/>
            <person name="Schiel-Bengelsdorf B."/>
            <person name="Bengelsdorf F.R."/>
            <person name="Daniel R."/>
            <person name="Duerre P."/>
        </authorList>
    </citation>
    <scope>NUCLEOTIDE SEQUENCE [LARGE SCALE GENOMIC DNA]</scope>
    <source>
        <strain evidence="7">DSM 1384</strain>
    </source>
</reference>
<evidence type="ECO:0000313" key="6">
    <source>
        <dbReference type="EMBL" id="KNF09034.1"/>
    </source>
</evidence>
<dbReference type="SUPFAM" id="SSF46689">
    <property type="entry name" value="Homeodomain-like"/>
    <property type="match status" value="1"/>
</dbReference>
<comment type="caution">
    <text evidence="6">The sequence shown here is derived from an EMBL/GenBank/DDBJ whole genome shotgun (WGS) entry which is preliminary data.</text>
</comment>
<dbReference type="STRING" id="1503.CLPU_4c00800"/>
<protein>
    <submittedName>
        <fullName evidence="6">Transcriptional regulator, RpiR family</fullName>
    </submittedName>
</protein>
<evidence type="ECO:0000256" key="3">
    <source>
        <dbReference type="ARBA" id="ARBA00023163"/>
    </source>
</evidence>